<evidence type="ECO:0000313" key="2">
    <source>
        <dbReference type="Proteomes" id="UP001187531"/>
    </source>
</evidence>
<dbReference type="Proteomes" id="UP001187531">
    <property type="component" value="Unassembled WGS sequence"/>
</dbReference>
<reference evidence="1" key="1">
    <citation type="submission" date="2023-07" db="EMBL/GenBank/DDBJ databases">
        <title>Chromosome-level genome assembly of Artemia franciscana.</title>
        <authorList>
            <person name="Jo E."/>
        </authorList>
    </citation>
    <scope>NUCLEOTIDE SEQUENCE</scope>
    <source>
        <tissue evidence="1">Whole body</tissue>
    </source>
</reference>
<proteinExistence type="predicted"/>
<sequence>MQKVDAITCGPSQNSFQNQKAFYNNHPRGRECYFCGGSYSTNHAGLAQGKKCIQYKQPSHFARICCSNKNLNTIDEETESFREAVNDQETIFLYAIDKDSGKDEALVPLTLNNQLSVNLKIDTGAQANTIPKNIFDKLDLTKHLPK</sequence>
<organism evidence="1 2">
    <name type="scientific">Artemia franciscana</name>
    <name type="common">Brine shrimp</name>
    <name type="synonym">Artemia sanfranciscana</name>
    <dbReference type="NCBI Taxonomy" id="6661"/>
    <lineage>
        <taxon>Eukaryota</taxon>
        <taxon>Metazoa</taxon>
        <taxon>Ecdysozoa</taxon>
        <taxon>Arthropoda</taxon>
        <taxon>Crustacea</taxon>
        <taxon>Branchiopoda</taxon>
        <taxon>Anostraca</taxon>
        <taxon>Artemiidae</taxon>
        <taxon>Artemia</taxon>
    </lineage>
</organism>
<evidence type="ECO:0008006" key="3">
    <source>
        <dbReference type="Google" id="ProtNLM"/>
    </source>
</evidence>
<dbReference type="EMBL" id="JAVRJZ010000015">
    <property type="protein sequence ID" value="KAK2712933.1"/>
    <property type="molecule type" value="Genomic_DNA"/>
</dbReference>
<comment type="caution">
    <text evidence="1">The sequence shown here is derived from an EMBL/GenBank/DDBJ whole genome shotgun (WGS) entry which is preliminary data.</text>
</comment>
<name>A0AA88KZ29_ARTSF</name>
<gene>
    <name evidence="1" type="ORF">QYM36_011583</name>
</gene>
<protein>
    <recommendedName>
        <fullName evidence="3">Peptidase A2 domain-containing protein</fullName>
    </recommendedName>
</protein>
<accession>A0AA88KZ29</accession>
<dbReference type="AlphaFoldDB" id="A0AA88KZ29"/>
<evidence type="ECO:0000313" key="1">
    <source>
        <dbReference type="EMBL" id="KAK2712933.1"/>
    </source>
</evidence>
<keyword evidence="2" id="KW-1185">Reference proteome</keyword>